<evidence type="ECO:0000256" key="6">
    <source>
        <dbReference type="SAM" id="SignalP"/>
    </source>
</evidence>
<evidence type="ECO:0000313" key="8">
    <source>
        <dbReference type="EMBL" id="ATU82853.1"/>
    </source>
</evidence>
<evidence type="ECO:0000256" key="1">
    <source>
        <dbReference type="ARBA" id="ARBA00022670"/>
    </source>
</evidence>
<proteinExistence type="evidence at transcript level"/>
<keyword evidence="3" id="KW-0378">Hydrolase</keyword>
<keyword evidence="2 6" id="KW-0732">Signal</keyword>
<sequence length="106" mass="11926">MKLLILAPLLVCGVLSTSVPSDPLSDEFIDHINSIKTTWKAGRNFDRNIPRKYLKTLNGVLKGANALKLPKKNVSLDAKLPEECDARTNYLKSSYNHNNKKFKNNN</sequence>
<feature type="domain" description="Peptidase C1A propeptide" evidence="7">
    <location>
        <begin position="24"/>
        <end position="62"/>
    </location>
</feature>
<accession>A0A2K8JP98</accession>
<evidence type="ECO:0000256" key="2">
    <source>
        <dbReference type="ARBA" id="ARBA00022729"/>
    </source>
</evidence>
<protein>
    <submittedName>
        <fullName evidence="8">Secreted C1 protease-like protein</fullName>
    </submittedName>
</protein>
<organism evidence="8">
    <name type="scientific">Pristhesancus plagipennis</name>
    <name type="common">Common assassin bug</name>
    <dbReference type="NCBI Taxonomy" id="1955184"/>
    <lineage>
        <taxon>Eukaryota</taxon>
        <taxon>Metazoa</taxon>
        <taxon>Ecdysozoa</taxon>
        <taxon>Arthropoda</taxon>
        <taxon>Hexapoda</taxon>
        <taxon>Insecta</taxon>
        <taxon>Pterygota</taxon>
        <taxon>Neoptera</taxon>
        <taxon>Paraneoptera</taxon>
        <taxon>Hemiptera</taxon>
        <taxon>Heteroptera</taxon>
        <taxon>Panheteroptera</taxon>
        <taxon>Cimicomorpha</taxon>
        <taxon>Reduviidae</taxon>
        <taxon>Harpactorinae</taxon>
        <taxon>Harpactorini</taxon>
        <taxon>Pristhesancus</taxon>
    </lineage>
</organism>
<feature type="chain" id="PRO_5014784703" evidence="6">
    <location>
        <begin position="17"/>
        <end position="106"/>
    </location>
</feature>
<name>A0A2K8JP98_PRIPG</name>
<dbReference type="InterPro" id="IPR012599">
    <property type="entry name" value="Propeptide_C1A"/>
</dbReference>
<dbReference type="Gene3D" id="3.90.70.10">
    <property type="entry name" value="Cysteine proteinases"/>
    <property type="match status" value="1"/>
</dbReference>
<reference evidence="8" key="1">
    <citation type="submission" date="2016-10" db="EMBL/GenBank/DDBJ databases">
        <title>The assassin bug Pristhesancus plagipennis produces two different types of venom.</title>
        <authorList>
            <person name="Walker A.A."/>
            <person name="Herzig V."/>
            <person name="Jin J."/>
            <person name="Fry B.G."/>
            <person name="King G.F."/>
        </authorList>
    </citation>
    <scope>NUCLEOTIDE SEQUENCE</scope>
    <source>
        <tissue evidence="8">Venom/labial glands</tissue>
    </source>
</reference>
<dbReference type="EMBL" id="KY031102">
    <property type="protein sequence ID" value="ATU82853.1"/>
    <property type="molecule type" value="mRNA"/>
</dbReference>
<feature type="signal peptide" evidence="6">
    <location>
        <begin position="1"/>
        <end position="16"/>
    </location>
</feature>
<dbReference type="GO" id="GO:0006508">
    <property type="term" value="P:proteolysis"/>
    <property type="evidence" value="ECO:0007669"/>
    <property type="project" value="UniProtKB-KW"/>
</dbReference>
<evidence type="ECO:0000259" key="7">
    <source>
        <dbReference type="Pfam" id="PF08127"/>
    </source>
</evidence>
<keyword evidence="4" id="KW-0788">Thiol protease</keyword>
<dbReference type="AlphaFoldDB" id="A0A2K8JP98"/>
<evidence type="ECO:0000256" key="3">
    <source>
        <dbReference type="ARBA" id="ARBA00022801"/>
    </source>
</evidence>
<keyword evidence="5" id="KW-1015">Disulfide bond</keyword>
<evidence type="ECO:0000256" key="5">
    <source>
        <dbReference type="ARBA" id="ARBA00023157"/>
    </source>
</evidence>
<keyword evidence="1 8" id="KW-0645">Protease</keyword>
<dbReference type="GO" id="GO:0004197">
    <property type="term" value="F:cysteine-type endopeptidase activity"/>
    <property type="evidence" value="ECO:0007669"/>
    <property type="project" value="InterPro"/>
</dbReference>
<dbReference type="Pfam" id="PF08127">
    <property type="entry name" value="Propeptide_C1"/>
    <property type="match status" value="1"/>
</dbReference>
<evidence type="ECO:0000256" key="4">
    <source>
        <dbReference type="ARBA" id="ARBA00022807"/>
    </source>
</evidence>